<dbReference type="GO" id="GO:0005737">
    <property type="term" value="C:cytoplasm"/>
    <property type="evidence" value="ECO:0007669"/>
    <property type="project" value="TreeGrafter"/>
</dbReference>
<keyword evidence="1" id="KW-1133">Transmembrane helix</keyword>
<dbReference type="SMART" id="SM00493">
    <property type="entry name" value="TOPRIM"/>
    <property type="match status" value="1"/>
</dbReference>
<dbReference type="SUPFAM" id="SSF56731">
    <property type="entry name" value="DNA primase core"/>
    <property type="match status" value="1"/>
</dbReference>
<dbReference type="InterPro" id="IPR034151">
    <property type="entry name" value="TOPRIM_DnaG_bac"/>
</dbReference>
<evidence type="ECO:0000313" key="4">
    <source>
        <dbReference type="Proteomes" id="UP000183002"/>
    </source>
</evidence>
<dbReference type="PANTHER" id="PTHR30313:SF2">
    <property type="entry name" value="DNA PRIMASE"/>
    <property type="match status" value="1"/>
</dbReference>
<gene>
    <name evidence="3" type="ORF">SAMN05216227_102066</name>
</gene>
<evidence type="ECO:0000313" key="3">
    <source>
        <dbReference type="EMBL" id="SEN68716.1"/>
    </source>
</evidence>
<dbReference type="InterPro" id="IPR006171">
    <property type="entry name" value="TOPRIM_dom"/>
</dbReference>
<keyword evidence="1" id="KW-0472">Membrane</keyword>
<evidence type="ECO:0000259" key="2">
    <source>
        <dbReference type="PROSITE" id="PS50880"/>
    </source>
</evidence>
<dbReference type="PROSITE" id="PS50880">
    <property type="entry name" value="TOPRIM"/>
    <property type="match status" value="1"/>
</dbReference>
<dbReference type="GO" id="GO:0006269">
    <property type="term" value="P:DNA replication, synthesis of primer"/>
    <property type="evidence" value="ECO:0007669"/>
    <property type="project" value="TreeGrafter"/>
</dbReference>
<dbReference type="Pfam" id="PF13662">
    <property type="entry name" value="Toprim_4"/>
    <property type="match status" value="1"/>
</dbReference>
<protein>
    <submittedName>
        <fullName evidence="3">Toprim domain-containing protein</fullName>
    </submittedName>
</protein>
<evidence type="ECO:0000256" key="1">
    <source>
        <dbReference type="SAM" id="Phobius"/>
    </source>
</evidence>
<feature type="domain" description="Toprim" evidence="2">
    <location>
        <begin position="156"/>
        <end position="236"/>
    </location>
</feature>
<feature type="transmembrane region" description="Helical" evidence="1">
    <location>
        <begin position="111"/>
        <end position="131"/>
    </location>
</feature>
<dbReference type="InterPro" id="IPR050219">
    <property type="entry name" value="DnaG_primase"/>
</dbReference>
<reference evidence="3 4" key="1">
    <citation type="submission" date="2016-10" db="EMBL/GenBank/DDBJ databases">
        <authorList>
            <person name="de Groot N.N."/>
        </authorList>
    </citation>
    <scope>NUCLEOTIDE SEQUENCE [LARGE SCALE GENOMIC DNA]</scope>
    <source>
        <strain evidence="3 4">CGMCC 1.10836</strain>
    </source>
</reference>
<dbReference type="CDD" id="cd03364">
    <property type="entry name" value="TOPRIM_DnaG_primases"/>
    <property type="match status" value="1"/>
</dbReference>
<accession>A0A1H8IKR7</accession>
<dbReference type="EMBL" id="FOCO01000020">
    <property type="protein sequence ID" value="SEN68716.1"/>
    <property type="molecule type" value="Genomic_DNA"/>
</dbReference>
<keyword evidence="4" id="KW-1185">Reference proteome</keyword>
<proteinExistence type="predicted"/>
<dbReference type="STRING" id="1077947.SAMN05216227_102066"/>
<name>A0A1H8IKR7_9RHOB</name>
<dbReference type="PANTHER" id="PTHR30313">
    <property type="entry name" value="DNA PRIMASE"/>
    <property type="match status" value="1"/>
</dbReference>
<keyword evidence="1" id="KW-0812">Transmembrane</keyword>
<dbReference type="AlphaFoldDB" id="A0A1H8IKR7"/>
<sequence length="253" mass="27454">MRIGSKQKVECCASDRSATISNGHNGVSLYCHRCGANEFQPHGERSIAEILAARQAEDVLSSQTLPHMPPDAVPLPAGPLEAWQWVLKGGLSPEDATGTYGMHWHEKTRRVLIPIYGPTGGMVGLLGRAVFKERPKYRMMSGNADTIFRAPHRDSPVVVVVEDVLSAIAVHRAGVNAVAVLGTAITPEHAAQITQSSGEVVGWFDADGAGDKAWTRLRGRMGLYPVVLTRVQTAKDPKALHRQQIREAITNRT</sequence>
<dbReference type="Gene3D" id="3.40.1360.10">
    <property type="match status" value="1"/>
</dbReference>
<dbReference type="Proteomes" id="UP000183002">
    <property type="component" value="Unassembled WGS sequence"/>
</dbReference>
<organism evidence="3 4">
    <name type="scientific">Pseudorhodobacter antarcticus</name>
    <dbReference type="NCBI Taxonomy" id="1077947"/>
    <lineage>
        <taxon>Bacteria</taxon>
        <taxon>Pseudomonadati</taxon>
        <taxon>Pseudomonadota</taxon>
        <taxon>Alphaproteobacteria</taxon>
        <taxon>Rhodobacterales</taxon>
        <taxon>Paracoccaceae</taxon>
        <taxon>Pseudorhodobacter</taxon>
    </lineage>
</organism>